<evidence type="ECO:0000256" key="1">
    <source>
        <dbReference type="ARBA" id="ARBA00022737"/>
    </source>
</evidence>
<evidence type="ECO:0000313" key="5">
    <source>
        <dbReference type="Proteomes" id="UP001595858"/>
    </source>
</evidence>
<dbReference type="Pfam" id="PF00400">
    <property type="entry name" value="WD40"/>
    <property type="match status" value="1"/>
</dbReference>
<reference evidence="5" key="1">
    <citation type="journal article" date="2019" name="Int. J. Syst. Evol. Microbiol.">
        <title>The Global Catalogue of Microorganisms (GCM) 10K type strain sequencing project: providing services to taxonomists for standard genome sequencing and annotation.</title>
        <authorList>
            <consortium name="The Broad Institute Genomics Platform"/>
            <consortium name="The Broad Institute Genome Sequencing Center for Infectious Disease"/>
            <person name="Wu L."/>
            <person name="Ma J."/>
        </authorList>
    </citation>
    <scope>NUCLEOTIDE SEQUENCE [LARGE SCALE GENOMIC DNA]</scope>
    <source>
        <strain evidence="5">CGMCC 4.7304</strain>
    </source>
</reference>
<gene>
    <name evidence="4" type="ORF">ACFPCZ_14385</name>
</gene>
<organism evidence="4 5">
    <name type="scientific">Streptomonospora arabica</name>
    <dbReference type="NCBI Taxonomy" id="412417"/>
    <lineage>
        <taxon>Bacteria</taxon>
        <taxon>Bacillati</taxon>
        <taxon>Actinomycetota</taxon>
        <taxon>Actinomycetes</taxon>
        <taxon>Streptosporangiales</taxon>
        <taxon>Nocardiopsidaceae</taxon>
        <taxon>Streptomonospora</taxon>
    </lineage>
</organism>
<feature type="domain" description="Nephrocystin 3-like N-terminal" evidence="3">
    <location>
        <begin position="37"/>
        <end position="213"/>
    </location>
</feature>
<dbReference type="Gene3D" id="2.130.10.10">
    <property type="entry name" value="YVTN repeat-like/Quinoprotein amine dehydrogenase"/>
    <property type="match status" value="3"/>
</dbReference>
<dbReference type="RefSeq" id="WP_344145471.1">
    <property type="nucleotide sequence ID" value="NZ_BAAAQI010000014.1"/>
</dbReference>
<dbReference type="PANTHER" id="PTHR19879">
    <property type="entry name" value="TRANSCRIPTION INITIATION FACTOR TFIID"/>
    <property type="match status" value="1"/>
</dbReference>
<dbReference type="PANTHER" id="PTHR19879:SF9">
    <property type="entry name" value="TRANSCRIPTION INITIATION FACTOR TFIID SUBUNIT 5"/>
    <property type="match status" value="1"/>
</dbReference>
<keyword evidence="5" id="KW-1185">Reference proteome</keyword>
<dbReference type="SUPFAM" id="SSF52540">
    <property type="entry name" value="P-loop containing nucleoside triphosphate hydrolases"/>
    <property type="match status" value="1"/>
</dbReference>
<dbReference type="SUPFAM" id="SSF50998">
    <property type="entry name" value="Quinoprotein alcohol dehydrogenase-like"/>
    <property type="match status" value="1"/>
</dbReference>
<dbReference type="EMBL" id="JBHSIY010000010">
    <property type="protein sequence ID" value="MFC4867823.1"/>
    <property type="molecule type" value="Genomic_DNA"/>
</dbReference>
<feature type="repeat" description="WD" evidence="2">
    <location>
        <begin position="857"/>
        <end position="898"/>
    </location>
</feature>
<dbReference type="Proteomes" id="UP001595858">
    <property type="component" value="Unassembled WGS sequence"/>
</dbReference>
<dbReference type="InterPro" id="IPR011047">
    <property type="entry name" value="Quinoprotein_ADH-like_sf"/>
</dbReference>
<sequence length="1030" mass="111547">MTVPLGPGIPDKLLAQSNAFVDSRVIFDRIAERLSEGAPFLVLVAEPGFGKTSIAVRLVQISLGTATSPDGFAPGWLHAWHFCQAQRYESLDPRAVLERLAAQLCRTVPSYAEEIARSVGNTSIAITQTVSGDLHESTVTGIGSLILPATDPRKLLHDFFRKPLARLGRDVTVLVDAINESDEQGGPTNSLAWLLATIQDDPIPQLRFVLTTRNGTTASRFPSDRLNLRDIRSTGADDVHTYSLRRLRDAGVPEAAPLAARISDAADGNFLYAVHAVGQYLREPTSGALTLPVGLAELYQKFLSRTAALDINRWHGSVRPVLMLLVQSRGEGFTRRQLAAISGLAPSLVDEALERCSPYLLGVSDGPFVPHHEAMRAYLRASPQHGIHPLEATRRIVGALCSATTDPHAVKHLLGYLADYYRLAEHEDTTTALRAIEATLTDPAYLHARLAATGIDSLLAELGTLRLTIGESGIFDTIYGVLTRQAHNLRRWIPDEQPALALRQIRYDCVSSGAPDLVAVGAGEDEPAVHIEWSAGSEGTWLMSHTFGSTGALFQAMALSSDSDTVAFAYVDHDKSSIHLHEVETGAAVRNFSCEGRVSDIRFSDDDLQVVVRQPNSEIIAWSLATGKEESAAIEDIPQKSPPSLPIYIDAVKDVGNEPIAATTPDGRYTVALCHQFKRPFIAVWELRRREIIGLHFDNDVHSLAITPDGGKVIVGCIVGNSYVLSPPPGTGRTSRNGHSVAVQAVALRGDRAVSVGVDGTLKVRDSSSGRPELTANGQPNVYSVGITPHGGHGIIGSHEGDIEVFDMELQLVVRKLAVNGIPVDELWESRDGASEHMLPPIGFEEPYPLERPIKLHAGRQSAIAAVDVSVDGRFAVTGTTEGVLRTWDLDTGNLYREFTRDGCFIPAARFTPDGRNIVTVSQVSGLWLPHLVSVDMWSIASGHRIDRIWPPPGEHPCEIPCENAVAITRDGRYLATTSADGTLVVHDLVGGREIGRLVLHGKLLRIAIDDTRVLVGTDRGEVTLLRFSP</sequence>
<dbReference type="InterPro" id="IPR056884">
    <property type="entry name" value="NPHP3-like_N"/>
</dbReference>
<dbReference type="PROSITE" id="PS50082">
    <property type="entry name" value="WD_REPEATS_2"/>
    <property type="match status" value="1"/>
</dbReference>
<proteinExistence type="predicted"/>
<dbReference type="InterPro" id="IPR015943">
    <property type="entry name" value="WD40/YVTN_repeat-like_dom_sf"/>
</dbReference>
<evidence type="ECO:0000313" key="4">
    <source>
        <dbReference type="EMBL" id="MFC4867823.1"/>
    </source>
</evidence>
<evidence type="ECO:0000259" key="3">
    <source>
        <dbReference type="Pfam" id="PF24883"/>
    </source>
</evidence>
<comment type="caution">
    <text evidence="4">The sequence shown here is derived from an EMBL/GenBank/DDBJ whole genome shotgun (WGS) entry which is preliminary data.</text>
</comment>
<dbReference type="Pfam" id="PF24883">
    <property type="entry name" value="NPHP3_N"/>
    <property type="match status" value="1"/>
</dbReference>
<dbReference type="InterPro" id="IPR027417">
    <property type="entry name" value="P-loop_NTPase"/>
</dbReference>
<protein>
    <recommendedName>
        <fullName evidence="3">Nephrocystin 3-like N-terminal domain-containing protein</fullName>
    </recommendedName>
</protein>
<keyword evidence="2" id="KW-0853">WD repeat</keyword>
<keyword evidence="1" id="KW-0677">Repeat</keyword>
<dbReference type="InterPro" id="IPR001680">
    <property type="entry name" value="WD40_rpt"/>
</dbReference>
<name>A0ABV9SKP7_9ACTN</name>
<accession>A0ABV9SKP7</accession>
<dbReference type="SMART" id="SM00320">
    <property type="entry name" value="WD40"/>
    <property type="match status" value="6"/>
</dbReference>
<evidence type="ECO:0000256" key="2">
    <source>
        <dbReference type="PROSITE-ProRule" id="PRU00221"/>
    </source>
</evidence>